<feature type="domain" description="FAD dependent oxidoreductase" evidence="5">
    <location>
        <begin position="5"/>
        <end position="388"/>
    </location>
</feature>
<evidence type="ECO:0000313" key="7">
    <source>
        <dbReference type="Proteomes" id="UP000703590"/>
    </source>
</evidence>
<dbReference type="Proteomes" id="UP000703590">
    <property type="component" value="Unassembled WGS sequence"/>
</dbReference>
<comment type="similarity">
    <text evidence="2">Belongs to the DadA oxidoreductase family.</text>
</comment>
<dbReference type="SUPFAM" id="SSF51971">
    <property type="entry name" value="Nucleotide-binding domain"/>
    <property type="match status" value="1"/>
</dbReference>
<dbReference type="PANTHER" id="PTHR13847:SF286">
    <property type="entry name" value="D-AMINO ACID DEHYDROGENASE"/>
    <property type="match status" value="1"/>
</dbReference>
<evidence type="ECO:0000256" key="2">
    <source>
        <dbReference type="ARBA" id="ARBA00009410"/>
    </source>
</evidence>
<dbReference type="InterPro" id="IPR006076">
    <property type="entry name" value="FAD-dep_OxRdtase"/>
</dbReference>
<keyword evidence="7" id="KW-1185">Reference proteome</keyword>
<evidence type="ECO:0000256" key="4">
    <source>
        <dbReference type="ARBA" id="ARBA00023002"/>
    </source>
</evidence>
<gene>
    <name evidence="6" type="ORF">JWV37_04135</name>
</gene>
<dbReference type="EMBL" id="JAFHKK010000006">
    <property type="protein sequence ID" value="MBN2963962.1"/>
    <property type="molecule type" value="Genomic_DNA"/>
</dbReference>
<evidence type="ECO:0000313" key="6">
    <source>
        <dbReference type="EMBL" id="MBN2963962.1"/>
    </source>
</evidence>
<reference evidence="6 7" key="2">
    <citation type="submission" date="2021-02" db="EMBL/GenBank/DDBJ databases">
        <title>Sulfurospirillum tamanensis sp. nov.</title>
        <authorList>
            <person name="Frolova A."/>
            <person name="Merkel A."/>
            <person name="Slobodkin A."/>
        </authorList>
    </citation>
    <scope>NUCLEOTIDE SEQUENCE [LARGE SCALE GENOMIC DNA]</scope>
    <source>
        <strain evidence="6 7">T05b</strain>
    </source>
</reference>
<dbReference type="SUPFAM" id="SSF54373">
    <property type="entry name" value="FAD-linked reductases, C-terminal domain"/>
    <property type="match status" value="1"/>
</dbReference>
<name>A0ABS2WQV5_9BACT</name>
<organism evidence="6 7">
    <name type="scientific">Sulfurospirillum tamanense</name>
    <dbReference type="NCBI Taxonomy" id="2813362"/>
    <lineage>
        <taxon>Bacteria</taxon>
        <taxon>Pseudomonadati</taxon>
        <taxon>Campylobacterota</taxon>
        <taxon>Epsilonproteobacteria</taxon>
        <taxon>Campylobacterales</taxon>
        <taxon>Sulfurospirillaceae</taxon>
        <taxon>Sulfurospirillum</taxon>
    </lineage>
</organism>
<dbReference type="PANTHER" id="PTHR13847">
    <property type="entry name" value="SARCOSINE DEHYDROGENASE-RELATED"/>
    <property type="match status" value="1"/>
</dbReference>
<dbReference type="Pfam" id="PF01266">
    <property type="entry name" value="DAO"/>
    <property type="match status" value="1"/>
</dbReference>
<evidence type="ECO:0000256" key="1">
    <source>
        <dbReference type="ARBA" id="ARBA00001974"/>
    </source>
</evidence>
<evidence type="ECO:0000259" key="5">
    <source>
        <dbReference type="Pfam" id="PF01266"/>
    </source>
</evidence>
<comment type="caution">
    <text evidence="6">The sequence shown here is derived from an EMBL/GenBank/DDBJ whole genome shotgun (WGS) entry which is preliminary data.</text>
</comment>
<dbReference type="InterPro" id="IPR036188">
    <property type="entry name" value="FAD/NAD-bd_sf"/>
</dbReference>
<comment type="cofactor">
    <cofactor evidence="1">
        <name>FAD</name>
        <dbReference type="ChEBI" id="CHEBI:57692"/>
    </cofactor>
</comment>
<dbReference type="Gene3D" id="3.30.9.10">
    <property type="entry name" value="D-Amino Acid Oxidase, subunit A, domain 2"/>
    <property type="match status" value="1"/>
</dbReference>
<protein>
    <submittedName>
        <fullName evidence="6">FAD-dependent oxidoreductase</fullName>
    </submittedName>
</protein>
<proteinExistence type="inferred from homology"/>
<evidence type="ECO:0000256" key="3">
    <source>
        <dbReference type="ARBA" id="ARBA00022630"/>
    </source>
</evidence>
<keyword evidence="4" id="KW-0560">Oxidoreductase</keyword>
<reference evidence="6 7" key="3">
    <citation type="submission" date="2021-02" db="EMBL/GenBank/DDBJ databases">
        <authorList>
            <person name="Merkel A.Y."/>
        </authorList>
    </citation>
    <scope>NUCLEOTIDE SEQUENCE [LARGE SCALE GENOMIC DNA]</scope>
    <source>
        <strain evidence="6 7">T05b</strain>
    </source>
</reference>
<reference evidence="7" key="1">
    <citation type="submission" date="2021-02" db="EMBL/GenBank/DDBJ databases">
        <title>Sulfurospirillum tamanensis sp. nov.</title>
        <authorList>
            <person name="Merkel A.Y."/>
        </authorList>
    </citation>
    <scope>NUCLEOTIDE SEQUENCE [LARGE SCALE GENOMIC DNA]</scope>
    <source>
        <strain evidence="7">T05b</strain>
    </source>
</reference>
<dbReference type="RefSeq" id="WP_205458511.1">
    <property type="nucleotide sequence ID" value="NZ_JAFHKK010000006.1"/>
</dbReference>
<sequence length="414" mass="46347">MGQSVVIIGGGIAALTSAYTLANKGHRVTIINQTDTNSAPSFGNAGLLSAFEKAPLAAPGVITKTLKLMLQGKSPIVLRPNLDPHFYRWLVRFMASTTRARLKKTLILFERYGEQSIQAYHRLTQEEGLDFDFHHDGVMLVFTEAESYREKLRHATDSSKYEVLDYASAKERLGFVAPNIEGVIHLKRNGRLDPGRLMEQLKALLVRKGVCFVSGEEIVDFDVGPKQIKSARSKTRTYEADTFILASGHHTALAAKLGTPLMLIPAKGYNITFEMEESIKPKQCVMFNDLFIIATPRQHDMRLTSKLEIGTSNPDINMKRVQSILANLKTHTVKFELQNPRYWAGFRPLTPNDMPLIGRDSTYRNMVYGMGYGWLGMTFGPALGEIIGRLIDEDLENHQSDDVLLFSGFYQGCL</sequence>
<dbReference type="Gene3D" id="3.50.50.60">
    <property type="entry name" value="FAD/NAD(P)-binding domain"/>
    <property type="match status" value="2"/>
</dbReference>
<keyword evidence="3" id="KW-0285">Flavoprotein</keyword>
<accession>A0ABS2WQV5</accession>